<evidence type="ECO:0000259" key="4">
    <source>
        <dbReference type="PROSITE" id="PS51820"/>
    </source>
</evidence>
<dbReference type="SUPFAM" id="SSF51011">
    <property type="entry name" value="Glycosyl hydrolase domain"/>
    <property type="match status" value="1"/>
</dbReference>
<dbReference type="Gene3D" id="2.60.40.1180">
    <property type="entry name" value="Golgi alpha-mannosidase II"/>
    <property type="match status" value="2"/>
</dbReference>
<comment type="similarity">
    <text evidence="1 2">Belongs to the glycosyl hydrolase 31 family.</text>
</comment>
<dbReference type="InterPro" id="IPR033403">
    <property type="entry name" value="DUF5110"/>
</dbReference>
<evidence type="ECO:0000256" key="2">
    <source>
        <dbReference type="RuleBase" id="RU361185"/>
    </source>
</evidence>
<feature type="chain" id="PRO_5016387733" evidence="3">
    <location>
        <begin position="24"/>
        <end position="960"/>
    </location>
</feature>
<dbReference type="PROSITE" id="PS51820">
    <property type="entry name" value="PA14"/>
    <property type="match status" value="1"/>
</dbReference>
<dbReference type="SUPFAM" id="SSF51445">
    <property type="entry name" value="(Trans)glycosidases"/>
    <property type="match status" value="1"/>
</dbReference>
<gene>
    <name evidence="5" type="ORF">DN752_03885</name>
</gene>
<dbReference type="AlphaFoldDB" id="A0A2Z4IE58"/>
<dbReference type="InterPro" id="IPR017853">
    <property type="entry name" value="GH"/>
</dbReference>
<dbReference type="PANTHER" id="PTHR43863:SF2">
    <property type="entry name" value="MALTASE-GLUCOAMYLASE"/>
    <property type="match status" value="1"/>
</dbReference>
<reference evidence="5 6" key="1">
    <citation type="submission" date="2018-06" db="EMBL/GenBank/DDBJ databases">
        <title>Echinicola strongylocentroti sp. nov., isolated from a sea urchin Strongylocentrotus intermedius.</title>
        <authorList>
            <person name="Bae S.S."/>
        </authorList>
    </citation>
    <scope>NUCLEOTIDE SEQUENCE [LARGE SCALE GENOMIC DNA]</scope>
    <source>
        <strain evidence="5 6">MEBiC08714</strain>
    </source>
</reference>
<dbReference type="Pfam" id="PF01055">
    <property type="entry name" value="Glyco_hydro_31_2nd"/>
    <property type="match status" value="1"/>
</dbReference>
<dbReference type="CDD" id="cd06591">
    <property type="entry name" value="GH31_xylosidase_XylS"/>
    <property type="match status" value="1"/>
</dbReference>
<dbReference type="SUPFAM" id="SSF56988">
    <property type="entry name" value="Anthrax protective antigen"/>
    <property type="match status" value="1"/>
</dbReference>
<dbReference type="InterPro" id="IPR037524">
    <property type="entry name" value="PA14/GLEYA"/>
</dbReference>
<dbReference type="PANTHER" id="PTHR43863">
    <property type="entry name" value="HYDROLASE, PUTATIVE (AFU_ORTHOLOGUE AFUA_1G03140)-RELATED"/>
    <property type="match status" value="1"/>
</dbReference>
<dbReference type="Pfam" id="PF17137">
    <property type="entry name" value="DUF5110"/>
    <property type="match status" value="1"/>
</dbReference>
<dbReference type="Gene3D" id="3.20.20.80">
    <property type="entry name" value="Glycosidases"/>
    <property type="match status" value="1"/>
</dbReference>
<dbReference type="Gene3D" id="2.60.40.1760">
    <property type="entry name" value="glycosyl hydrolase (family 31)"/>
    <property type="match status" value="1"/>
</dbReference>
<dbReference type="EMBL" id="CP030041">
    <property type="protein sequence ID" value="AWW29352.1"/>
    <property type="molecule type" value="Genomic_DNA"/>
</dbReference>
<organism evidence="5 6">
    <name type="scientific">Echinicola strongylocentroti</name>
    <dbReference type="NCBI Taxonomy" id="1795355"/>
    <lineage>
        <taxon>Bacteria</taxon>
        <taxon>Pseudomonadati</taxon>
        <taxon>Bacteroidota</taxon>
        <taxon>Cytophagia</taxon>
        <taxon>Cytophagales</taxon>
        <taxon>Cyclobacteriaceae</taxon>
        <taxon>Echinicola</taxon>
    </lineage>
</organism>
<dbReference type="InterPro" id="IPR013780">
    <property type="entry name" value="Glyco_hydro_b"/>
</dbReference>
<keyword evidence="3" id="KW-0732">Signal</keyword>
<keyword evidence="2" id="KW-0378">Hydrolase</keyword>
<keyword evidence="6" id="KW-1185">Reference proteome</keyword>
<evidence type="ECO:0000313" key="6">
    <source>
        <dbReference type="Proteomes" id="UP000248688"/>
    </source>
</evidence>
<proteinExistence type="inferred from homology"/>
<dbReference type="KEGG" id="est:DN752_03885"/>
<dbReference type="Proteomes" id="UP000248688">
    <property type="component" value="Chromosome"/>
</dbReference>
<dbReference type="Pfam" id="PF13802">
    <property type="entry name" value="Gal_mutarotas_2"/>
    <property type="match status" value="1"/>
</dbReference>
<dbReference type="InterPro" id="IPR048395">
    <property type="entry name" value="Glyco_hydro_31_C"/>
</dbReference>
<dbReference type="InterPro" id="IPR011658">
    <property type="entry name" value="PA14_dom"/>
</dbReference>
<protein>
    <submittedName>
        <fullName evidence="5">Alpha-xylosidase</fullName>
    </submittedName>
</protein>
<sequence>MYSTKLIFALILTAVMAACSSSASEHVLTENSITITLPSDEPTAPKQVRLEVITENIIRVSSSPQDKLPPSSSLMITDKLPSPPTWEQVETADSICLKTSQLQAWVSKQTGEVTFKSASGNSILSEAPSGKAFGPPADLDQDGIFSIRQSFESDADEALYGLGQQQTGLFNYKGYHVDLTQYNSVVAVPFLVSSRNYAILWDNYSITKFGDDRDPMPLSELRLYDANGKEGFLTAIYANDKSRPDEGLIEQEGHIAYAFLDDLNKIPKDFDMANGVATWQGKLQARKNGMHHFHMTYSGYIKVWANGKLLVDRWRESWNPGPLVFDVPLDTAAATDFKIEWIPESTQSFLSLKFLPPDPHKTDSTYTFRSEAGKMLDYYFVAGNNMDELISGYRQLTGKAQVMPKWAMGFWQSRERYKTQEELLNTVAEYRKRNIPLDNIVQDWSYWPEDAWGSHDFDPARFPDPEGMIDQVHDQYQAHIMISVWPKFYEGIEHYRQFDEKGWLYKQNIINRQRDWIGEGYISTFYDAFNPGARELFWKQINEKLYSKGFDAWWLDATEPDVLSNASIQHRKSLMNPTALGSATEFFNGYPLVNAKGIYNGQRATNPDDRVFILTRSAFPGIQRYGAATWSGDISARFDELEQQIPAGLNFSLSGLPYWTTDIGGFFVEDKYDRPDPEGEALDEWRELNTRWYQYGTFTPLYRAHGQYPYREVFNIAPEGHPAYESIVFYNRLRYRLMPYIYSVTGSVHHDDYTIMRPLIMDFGEDTAVREIDDQFMFGPSILVNPVYHYKATSRSMYFPKGAGWYDLLTGVYQEGGVQKSVDAPYGKIPLYVQSGSIIPLGPAIEYTDEKPAEEITLFVYGGQNGSFELYEDEGTNYNYEQGKFSIIPITYNDPDKTLTIGDRKGNFEGMLTSRTFRIILVEKDHPVAYDPDLTSNIIINYTGEAVKVTLGEQWLNKSQ</sequence>
<dbReference type="SMART" id="SM00758">
    <property type="entry name" value="PA14"/>
    <property type="match status" value="1"/>
</dbReference>
<dbReference type="InterPro" id="IPR011013">
    <property type="entry name" value="Gal_mutarotase_sf_dom"/>
</dbReference>
<dbReference type="GO" id="GO:0004553">
    <property type="term" value="F:hydrolase activity, hydrolyzing O-glycosyl compounds"/>
    <property type="evidence" value="ECO:0007669"/>
    <property type="project" value="InterPro"/>
</dbReference>
<evidence type="ECO:0000256" key="3">
    <source>
        <dbReference type="SAM" id="SignalP"/>
    </source>
</evidence>
<dbReference type="OrthoDB" id="176168at2"/>
<evidence type="ECO:0000313" key="5">
    <source>
        <dbReference type="EMBL" id="AWW29352.1"/>
    </source>
</evidence>
<dbReference type="InterPro" id="IPR025887">
    <property type="entry name" value="Glyco_hydro_31_N_dom"/>
</dbReference>
<dbReference type="InterPro" id="IPR051816">
    <property type="entry name" value="Glycosyl_Hydrolase_31"/>
</dbReference>
<name>A0A2Z4IE58_9BACT</name>
<accession>A0A2Z4IE58</accession>
<feature type="signal peptide" evidence="3">
    <location>
        <begin position="1"/>
        <end position="23"/>
    </location>
</feature>
<dbReference type="Pfam" id="PF21365">
    <property type="entry name" value="Glyco_hydro_31_3rd"/>
    <property type="match status" value="1"/>
</dbReference>
<evidence type="ECO:0000256" key="1">
    <source>
        <dbReference type="ARBA" id="ARBA00007806"/>
    </source>
</evidence>
<dbReference type="Gene3D" id="2.60.120.380">
    <property type="match status" value="1"/>
</dbReference>
<keyword evidence="2" id="KW-0326">Glycosidase</keyword>
<dbReference type="RefSeq" id="WP_112782768.1">
    <property type="nucleotide sequence ID" value="NZ_CP030041.1"/>
</dbReference>
<dbReference type="GO" id="GO:0030246">
    <property type="term" value="F:carbohydrate binding"/>
    <property type="evidence" value="ECO:0007669"/>
    <property type="project" value="InterPro"/>
</dbReference>
<feature type="domain" description="PA14" evidence="4">
    <location>
        <begin position="227"/>
        <end position="371"/>
    </location>
</feature>
<dbReference type="SUPFAM" id="SSF74650">
    <property type="entry name" value="Galactose mutarotase-like"/>
    <property type="match status" value="1"/>
</dbReference>
<dbReference type="Pfam" id="PF07691">
    <property type="entry name" value="PA14"/>
    <property type="match status" value="1"/>
</dbReference>
<dbReference type="CDD" id="cd14752">
    <property type="entry name" value="GH31_N"/>
    <property type="match status" value="1"/>
</dbReference>
<dbReference type="InterPro" id="IPR000322">
    <property type="entry name" value="Glyco_hydro_31_TIM"/>
</dbReference>
<dbReference type="GO" id="GO:0005975">
    <property type="term" value="P:carbohydrate metabolic process"/>
    <property type="evidence" value="ECO:0007669"/>
    <property type="project" value="InterPro"/>
</dbReference>
<dbReference type="PROSITE" id="PS51257">
    <property type="entry name" value="PROKAR_LIPOPROTEIN"/>
    <property type="match status" value="1"/>
</dbReference>